<evidence type="ECO:0000313" key="2">
    <source>
        <dbReference type="Proteomes" id="UP001595476"/>
    </source>
</evidence>
<comment type="caution">
    <text evidence="1">The sequence shown here is derived from an EMBL/GenBank/DDBJ whole genome shotgun (WGS) entry which is preliminary data.</text>
</comment>
<accession>A0ABV7HBM4</accession>
<proteinExistence type="predicted"/>
<dbReference type="RefSeq" id="WP_386716148.1">
    <property type="nucleotide sequence ID" value="NZ_JBHRSZ010000002.1"/>
</dbReference>
<name>A0ABV7HBM4_9GAMM</name>
<gene>
    <name evidence="1" type="ORF">ACFOEK_03360</name>
</gene>
<sequence length="146" mass="16449">MFSFLKKLFPSKQKQRIAINHDQLGYINFDAASGFWETIDSAIFHSVPGDEQGPDPKAVDVIITKLQDLDKYWKICSVELLSIASQWSSIPPSLPAKSLFKVAAISINSIEELDWEVCFESKPEHKWLYIGIQFNGDSIVANDIST</sequence>
<dbReference type="Proteomes" id="UP001595476">
    <property type="component" value="Unassembled WGS sequence"/>
</dbReference>
<protein>
    <recommendedName>
        <fullName evidence="3">DUF2262 domain-containing protein</fullName>
    </recommendedName>
</protein>
<evidence type="ECO:0000313" key="1">
    <source>
        <dbReference type="EMBL" id="MFC3150054.1"/>
    </source>
</evidence>
<dbReference type="EMBL" id="JBHRSZ010000002">
    <property type="protein sequence ID" value="MFC3150054.1"/>
    <property type="molecule type" value="Genomic_DNA"/>
</dbReference>
<reference evidence="2" key="1">
    <citation type="journal article" date="2019" name="Int. J. Syst. Evol. Microbiol.">
        <title>The Global Catalogue of Microorganisms (GCM) 10K type strain sequencing project: providing services to taxonomists for standard genome sequencing and annotation.</title>
        <authorList>
            <consortium name="The Broad Institute Genomics Platform"/>
            <consortium name="The Broad Institute Genome Sequencing Center for Infectious Disease"/>
            <person name="Wu L."/>
            <person name="Ma J."/>
        </authorList>
    </citation>
    <scope>NUCLEOTIDE SEQUENCE [LARGE SCALE GENOMIC DNA]</scope>
    <source>
        <strain evidence="2">KCTC 52438</strain>
    </source>
</reference>
<keyword evidence="2" id="KW-1185">Reference proteome</keyword>
<evidence type="ECO:0008006" key="3">
    <source>
        <dbReference type="Google" id="ProtNLM"/>
    </source>
</evidence>
<organism evidence="1 2">
    <name type="scientific">Litoribrevibacter euphylliae</name>
    <dbReference type="NCBI Taxonomy" id="1834034"/>
    <lineage>
        <taxon>Bacteria</taxon>
        <taxon>Pseudomonadati</taxon>
        <taxon>Pseudomonadota</taxon>
        <taxon>Gammaproteobacteria</taxon>
        <taxon>Oceanospirillales</taxon>
        <taxon>Oceanospirillaceae</taxon>
        <taxon>Litoribrevibacter</taxon>
    </lineage>
</organism>